<accession>A0A7I4YT62</accession>
<evidence type="ECO:0000313" key="4">
    <source>
        <dbReference type="WBParaSite" id="HCON_00140520-00001"/>
    </source>
</evidence>
<sequence>MATIFSTMYDCFYEMIMPLETCCLVERLTATLCFQSYEENRKWVLLALSQPFCVGVAFLSNYIKRTPNADVYTIGVIAYYTIQFAGVIVLLYINRRLTTKYTGVGVSLSIRYQLAENIRALRVFLPMIAFDTMISLVDMVVIFLHIGNVFDSKRCETEPNYLVSFILTTAVASALELIQSILIVCRYPNTTRVLFGCLSLSRNEVTSRGAGPIFNVLGSNLISQQQNTNHFDDLARRWSNLQ</sequence>
<name>A0A7I4YT62_HAECO</name>
<comment type="similarity">
    <text evidence="1">Belongs to the nematode receptor-like protein sre family.</text>
</comment>
<evidence type="ECO:0000256" key="2">
    <source>
        <dbReference type="SAM" id="Phobius"/>
    </source>
</evidence>
<dbReference type="GO" id="GO:0016020">
    <property type="term" value="C:membrane"/>
    <property type="evidence" value="ECO:0007669"/>
    <property type="project" value="InterPro"/>
</dbReference>
<dbReference type="AlphaFoldDB" id="A0A7I4YT62"/>
<dbReference type="WBParaSite" id="HCON_00140520-00001">
    <property type="protein sequence ID" value="HCON_00140520-00001"/>
    <property type="gene ID" value="HCON_00140520"/>
</dbReference>
<proteinExistence type="inferred from homology"/>
<dbReference type="Proteomes" id="UP000025227">
    <property type="component" value="Unplaced"/>
</dbReference>
<dbReference type="OrthoDB" id="5820709at2759"/>
<evidence type="ECO:0000313" key="3">
    <source>
        <dbReference type="Proteomes" id="UP000025227"/>
    </source>
</evidence>
<organism evidence="3 4">
    <name type="scientific">Haemonchus contortus</name>
    <name type="common">Barber pole worm</name>
    <dbReference type="NCBI Taxonomy" id="6289"/>
    <lineage>
        <taxon>Eukaryota</taxon>
        <taxon>Metazoa</taxon>
        <taxon>Ecdysozoa</taxon>
        <taxon>Nematoda</taxon>
        <taxon>Chromadorea</taxon>
        <taxon>Rhabditida</taxon>
        <taxon>Rhabditina</taxon>
        <taxon>Rhabditomorpha</taxon>
        <taxon>Strongyloidea</taxon>
        <taxon>Trichostrongylidae</taxon>
        <taxon>Haemonchus</taxon>
    </lineage>
</organism>
<dbReference type="GO" id="GO:0007606">
    <property type="term" value="P:sensory perception of chemical stimulus"/>
    <property type="evidence" value="ECO:0007669"/>
    <property type="project" value="InterPro"/>
</dbReference>
<keyword evidence="2" id="KW-0812">Transmembrane</keyword>
<dbReference type="InterPro" id="IPR052854">
    <property type="entry name" value="Serpentine_rcpt_epsilon"/>
</dbReference>
<keyword evidence="2" id="KW-1133">Transmembrane helix</keyword>
<feature type="transmembrane region" description="Helical" evidence="2">
    <location>
        <begin position="161"/>
        <end position="185"/>
    </location>
</feature>
<dbReference type="Pfam" id="PF03125">
    <property type="entry name" value="Sre"/>
    <property type="match status" value="1"/>
</dbReference>
<feature type="transmembrane region" description="Helical" evidence="2">
    <location>
        <begin position="69"/>
        <end position="93"/>
    </location>
</feature>
<dbReference type="PANTHER" id="PTHR47518">
    <property type="entry name" value="SERPENTINE RECEPTOR CLASS EPSILON-13-RELATED"/>
    <property type="match status" value="1"/>
</dbReference>
<protein>
    <submittedName>
        <fullName evidence="4">Serpentine receptor class gamma</fullName>
    </submittedName>
</protein>
<feature type="transmembrane region" description="Helical" evidence="2">
    <location>
        <begin position="123"/>
        <end position="146"/>
    </location>
</feature>
<dbReference type="PANTHER" id="PTHR47518:SF9">
    <property type="entry name" value="SERPENTINE RECEPTOR, CLASS T"/>
    <property type="match status" value="1"/>
</dbReference>
<keyword evidence="2" id="KW-0472">Membrane</keyword>
<reference evidence="4" key="1">
    <citation type="submission" date="2020-12" db="UniProtKB">
        <authorList>
            <consortium name="WormBaseParasite"/>
        </authorList>
    </citation>
    <scope>IDENTIFICATION</scope>
    <source>
        <strain evidence="4">MHco3</strain>
    </source>
</reference>
<dbReference type="InterPro" id="IPR004151">
    <property type="entry name" value="7TM_GPCR_serpentine_rcpt_Sre"/>
</dbReference>
<keyword evidence="3" id="KW-1185">Reference proteome</keyword>
<feature type="transmembrane region" description="Helical" evidence="2">
    <location>
        <begin position="43"/>
        <end position="63"/>
    </location>
</feature>
<evidence type="ECO:0000256" key="1">
    <source>
        <dbReference type="ARBA" id="ARBA00006803"/>
    </source>
</evidence>